<name>A0ACD4CYX1_9HYPH</name>
<evidence type="ECO:0000313" key="2">
    <source>
        <dbReference type="Proteomes" id="UP001061991"/>
    </source>
</evidence>
<reference evidence="1" key="1">
    <citation type="submission" date="2022-09" db="EMBL/GenBank/DDBJ databases">
        <title>Interaction between co-microsymbionts with complementary sets of symbiotic genes in legume-rhizobium systems.</title>
        <authorList>
            <person name="Safronova V."/>
            <person name="Sazanova A."/>
            <person name="Afonin A."/>
            <person name="Chirak E."/>
        </authorList>
    </citation>
    <scope>NUCLEOTIDE SEQUENCE</scope>
    <source>
        <strain evidence="1">A18/3m</strain>
    </source>
</reference>
<accession>A0ACD4CYX1</accession>
<dbReference type="EMBL" id="CP104972">
    <property type="protein sequence ID" value="UXN58727.1"/>
    <property type="molecule type" value="Genomic_DNA"/>
</dbReference>
<dbReference type="Proteomes" id="UP001061991">
    <property type="component" value="Plasmid p_unnamed1"/>
</dbReference>
<keyword evidence="1" id="KW-0614">Plasmid</keyword>
<evidence type="ECO:0000313" key="1">
    <source>
        <dbReference type="EMBL" id="UXN58727.1"/>
    </source>
</evidence>
<protein>
    <submittedName>
        <fullName evidence="1">Uncharacterized protein</fullName>
    </submittedName>
</protein>
<organism evidence="1 2">
    <name type="scientific">Phyllobacterium zundukense</name>
    <dbReference type="NCBI Taxonomy" id="1867719"/>
    <lineage>
        <taxon>Bacteria</taxon>
        <taxon>Pseudomonadati</taxon>
        <taxon>Pseudomonadota</taxon>
        <taxon>Alphaproteobacteria</taxon>
        <taxon>Hyphomicrobiales</taxon>
        <taxon>Phyllobacteriaceae</taxon>
        <taxon>Phyllobacterium</taxon>
    </lineage>
</organism>
<geneLocation type="plasmid" evidence="1 2">
    <name>p_unnamed1</name>
</geneLocation>
<proteinExistence type="predicted"/>
<sequence>MLWPYPNGDYPEGYFLAHGEEPVPVGRGHLKPSAFARRHGAAILHYRHKMAFYVDNALFPDGTRGRATSAGFHYWRRPIRDVQHAWDTYDTYGAHTMLIPVVWRWGRLDISDEDIAFLDQPEQPTVDLNSRTGAMDTDLYGDAEIKKIVDTAAGAAALFSLLVTRDWVRESDGAFLDHTHDDGASIVRDIRKFGETYGDVNSLFLDGDDFKQACIAIEKHLHRLGWHRVGP</sequence>
<gene>
    <name evidence="1" type="ORF">N8E88_12230</name>
</gene>
<keyword evidence="2" id="KW-1185">Reference proteome</keyword>